<keyword evidence="1" id="KW-0472">Membrane</keyword>
<feature type="transmembrane region" description="Helical" evidence="1">
    <location>
        <begin position="193"/>
        <end position="212"/>
    </location>
</feature>
<dbReference type="OrthoDB" id="3806991at2759"/>
<evidence type="ECO:0000313" key="3">
    <source>
        <dbReference type="Proteomes" id="UP000240883"/>
    </source>
</evidence>
<feature type="transmembrane region" description="Helical" evidence="1">
    <location>
        <begin position="98"/>
        <end position="118"/>
    </location>
</feature>
<feature type="transmembrane region" description="Helical" evidence="1">
    <location>
        <begin position="40"/>
        <end position="61"/>
    </location>
</feature>
<dbReference type="EMBL" id="KZ678148">
    <property type="protein sequence ID" value="PSN60494.1"/>
    <property type="molecule type" value="Genomic_DNA"/>
</dbReference>
<keyword evidence="3" id="KW-1185">Reference proteome</keyword>
<gene>
    <name evidence="2" type="ORF">BS50DRAFT_625869</name>
</gene>
<evidence type="ECO:0000256" key="1">
    <source>
        <dbReference type="SAM" id="Phobius"/>
    </source>
</evidence>
<keyword evidence="1" id="KW-0812">Transmembrane</keyword>
<sequence>MSTIPISLVPVALTCAVLSGLFVLSQVFHPWVSWSRYTCGLVYSFVYFGAIVALTIWYWLQRPFSELAIRLLLEICWLNGLGGQVYRLFKISPQGIRIQITLAISTVAAIIQVLGFGLSQCSESRCHGAEQRAVALVSNGVCLFQVAAAFGAFLLCKGSNGWNGKGFVFMAIFALAALGNLLLTIFYDKSMYLLASNILQCIVSLVLVLLQVHNRFFPKSQNINEEPPKRDLDIAFKGSLHNMSSQTSTSTSNQSHRIVDHAPVKEIRDILEIKKSDIGVTAEVLAILEGDLIQLRTMSWATLLKSEDVKNLVTREAYSSANQLSKATGGEGRIIFSNASLQEVISSPDVCQALSRGEAVRLAEV</sequence>
<reference evidence="2 3" key="1">
    <citation type="journal article" date="2018" name="Front. Microbiol.">
        <title>Genome-Wide Analysis of Corynespora cassiicola Leaf Fall Disease Putative Effectors.</title>
        <authorList>
            <person name="Lopez D."/>
            <person name="Ribeiro S."/>
            <person name="Label P."/>
            <person name="Fumanal B."/>
            <person name="Venisse J.S."/>
            <person name="Kohler A."/>
            <person name="de Oliveira R.R."/>
            <person name="Labutti K."/>
            <person name="Lipzen A."/>
            <person name="Lail K."/>
            <person name="Bauer D."/>
            <person name="Ohm R.A."/>
            <person name="Barry K.W."/>
            <person name="Spatafora J."/>
            <person name="Grigoriev I.V."/>
            <person name="Martin F.M."/>
            <person name="Pujade-Renaud V."/>
        </authorList>
    </citation>
    <scope>NUCLEOTIDE SEQUENCE [LARGE SCALE GENOMIC DNA]</scope>
    <source>
        <strain evidence="2 3">Philippines</strain>
    </source>
</reference>
<organism evidence="2 3">
    <name type="scientific">Corynespora cassiicola Philippines</name>
    <dbReference type="NCBI Taxonomy" id="1448308"/>
    <lineage>
        <taxon>Eukaryota</taxon>
        <taxon>Fungi</taxon>
        <taxon>Dikarya</taxon>
        <taxon>Ascomycota</taxon>
        <taxon>Pezizomycotina</taxon>
        <taxon>Dothideomycetes</taxon>
        <taxon>Pleosporomycetidae</taxon>
        <taxon>Pleosporales</taxon>
        <taxon>Corynesporascaceae</taxon>
        <taxon>Corynespora</taxon>
    </lineage>
</organism>
<dbReference type="AlphaFoldDB" id="A0A2T2N4Z9"/>
<dbReference type="Proteomes" id="UP000240883">
    <property type="component" value="Unassembled WGS sequence"/>
</dbReference>
<protein>
    <submittedName>
        <fullName evidence="2">Uncharacterized protein</fullName>
    </submittedName>
</protein>
<feature type="transmembrane region" description="Helical" evidence="1">
    <location>
        <begin position="167"/>
        <end position="187"/>
    </location>
</feature>
<evidence type="ECO:0000313" key="2">
    <source>
        <dbReference type="EMBL" id="PSN60494.1"/>
    </source>
</evidence>
<name>A0A2T2N4Z9_CORCC</name>
<accession>A0A2T2N4Z9</accession>
<keyword evidence="1" id="KW-1133">Transmembrane helix</keyword>
<feature type="transmembrane region" description="Helical" evidence="1">
    <location>
        <begin position="133"/>
        <end position="155"/>
    </location>
</feature>
<proteinExistence type="predicted"/>
<feature type="transmembrane region" description="Helical" evidence="1">
    <location>
        <begin position="6"/>
        <end position="28"/>
    </location>
</feature>